<feature type="compositionally biased region" description="Pro residues" evidence="7">
    <location>
        <begin position="94"/>
        <end position="110"/>
    </location>
</feature>
<dbReference type="PROSITE" id="PS50811">
    <property type="entry name" value="WRKY"/>
    <property type="match status" value="1"/>
</dbReference>
<comment type="similarity">
    <text evidence="6">Belongs to the WRKY group II-e family.</text>
</comment>
<dbReference type="Pfam" id="PF03106">
    <property type="entry name" value="WRKY"/>
    <property type="match status" value="1"/>
</dbReference>
<dbReference type="SUPFAM" id="SSF118290">
    <property type="entry name" value="WRKY DNA-binding domain"/>
    <property type="match status" value="1"/>
</dbReference>
<name>A0A8T0X7T8_PANVG</name>
<dbReference type="InterPro" id="IPR044810">
    <property type="entry name" value="WRKY_plant"/>
</dbReference>
<dbReference type="InterPro" id="IPR036576">
    <property type="entry name" value="WRKY_dom_sf"/>
</dbReference>
<evidence type="ECO:0000313" key="10">
    <source>
        <dbReference type="Proteomes" id="UP000823388"/>
    </source>
</evidence>
<comment type="subcellular location">
    <subcellularLocation>
        <location evidence="1">Nucleus</location>
    </subcellularLocation>
</comment>
<keyword evidence="4" id="KW-0804">Transcription</keyword>
<dbReference type="AlphaFoldDB" id="A0A8T0X7T8"/>
<sequence length="351" mass="38606">MEEEHHFNNWDLGDGMCMGSLHHLSPPRQADIPFTALLPPQMQTQKEKTMMPTPALEPTKKPDADVGWCFPNLCAGTKQDDDELIRALLAAHPPLSPPSSRSPPPLPPQPQHQQQLVVTAEDVPPPQVCAAQACTLMRAQPSVCQVLGGLSNSKRRRNQMKKVIHHVPADGSSSDMWAWRKYGQKPIKGSPYPRGYYRCSSFKECVARKQVERSHLNPNTFIFTYIGEHNHAMPTHHNSLARTTRHKFPSSTAPLPPPSLVVGGADTSDAQHPSPSLTSMPTARLSPMTPMSMPSMAGDNDEDKDELLVDDMEIAGEDEMLFLNTNGNYAAPLEPLSSLFNMINASSLSSP</sequence>
<evidence type="ECO:0000256" key="3">
    <source>
        <dbReference type="ARBA" id="ARBA00023125"/>
    </source>
</evidence>
<keyword evidence="3" id="KW-0238">DNA-binding</keyword>
<comment type="caution">
    <text evidence="9">The sequence shown here is derived from an EMBL/GenBank/DDBJ whole genome shotgun (WGS) entry which is preliminary data.</text>
</comment>
<feature type="compositionally biased region" description="Polar residues" evidence="7">
    <location>
        <begin position="268"/>
        <end position="281"/>
    </location>
</feature>
<evidence type="ECO:0000313" key="9">
    <source>
        <dbReference type="EMBL" id="KAG2657622.1"/>
    </source>
</evidence>
<evidence type="ECO:0000256" key="5">
    <source>
        <dbReference type="ARBA" id="ARBA00023242"/>
    </source>
</evidence>
<keyword evidence="2" id="KW-0805">Transcription regulation</keyword>
<evidence type="ECO:0000256" key="1">
    <source>
        <dbReference type="ARBA" id="ARBA00004123"/>
    </source>
</evidence>
<reference evidence="9 10" key="1">
    <citation type="submission" date="2020-05" db="EMBL/GenBank/DDBJ databases">
        <title>WGS assembly of Panicum virgatum.</title>
        <authorList>
            <person name="Lovell J.T."/>
            <person name="Jenkins J."/>
            <person name="Shu S."/>
            <person name="Juenger T.E."/>
            <person name="Schmutz J."/>
        </authorList>
    </citation>
    <scope>NUCLEOTIDE SEQUENCE [LARGE SCALE GENOMIC DNA]</scope>
    <source>
        <strain evidence="10">cv. AP13</strain>
    </source>
</reference>
<dbReference type="PANTHER" id="PTHR32096">
    <property type="entry name" value="WRKY TRANSCRIPTION FACTOR 30-RELATED-RELATED"/>
    <property type="match status" value="1"/>
</dbReference>
<gene>
    <name evidence="9" type="ORF">PVAP13_1KG200500</name>
</gene>
<evidence type="ECO:0000256" key="4">
    <source>
        <dbReference type="ARBA" id="ARBA00023163"/>
    </source>
</evidence>
<dbReference type="InterPro" id="IPR003657">
    <property type="entry name" value="WRKY_dom"/>
</dbReference>
<accession>A0A8T0X7T8</accession>
<dbReference type="SMART" id="SM00774">
    <property type="entry name" value="WRKY"/>
    <property type="match status" value="1"/>
</dbReference>
<organism evidence="9 10">
    <name type="scientific">Panicum virgatum</name>
    <name type="common">Blackwell switchgrass</name>
    <dbReference type="NCBI Taxonomy" id="38727"/>
    <lineage>
        <taxon>Eukaryota</taxon>
        <taxon>Viridiplantae</taxon>
        <taxon>Streptophyta</taxon>
        <taxon>Embryophyta</taxon>
        <taxon>Tracheophyta</taxon>
        <taxon>Spermatophyta</taxon>
        <taxon>Magnoliopsida</taxon>
        <taxon>Liliopsida</taxon>
        <taxon>Poales</taxon>
        <taxon>Poaceae</taxon>
        <taxon>PACMAD clade</taxon>
        <taxon>Panicoideae</taxon>
        <taxon>Panicodae</taxon>
        <taxon>Paniceae</taxon>
        <taxon>Panicinae</taxon>
        <taxon>Panicum</taxon>
        <taxon>Panicum sect. Hiantes</taxon>
    </lineage>
</organism>
<feature type="region of interest" description="Disordered" evidence="7">
    <location>
        <begin position="92"/>
        <end position="115"/>
    </location>
</feature>
<dbReference type="GO" id="GO:0005634">
    <property type="term" value="C:nucleus"/>
    <property type="evidence" value="ECO:0007669"/>
    <property type="project" value="UniProtKB-SubCell"/>
</dbReference>
<dbReference type="Gene3D" id="2.20.25.80">
    <property type="entry name" value="WRKY domain"/>
    <property type="match status" value="1"/>
</dbReference>
<feature type="region of interest" description="Disordered" evidence="7">
    <location>
        <begin position="242"/>
        <end position="285"/>
    </location>
</feature>
<dbReference type="GO" id="GO:0000976">
    <property type="term" value="F:transcription cis-regulatory region binding"/>
    <property type="evidence" value="ECO:0007669"/>
    <property type="project" value="TreeGrafter"/>
</dbReference>
<feature type="domain" description="WRKY" evidence="8">
    <location>
        <begin position="168"/>
        <end position="234"/>
    </location>
</feature>
<dbReference type="PANTHER" id="PTHR32096:SF61">
    <property type="entry name" value="WRKY TRANSCRIPTION FACTOR 22"/>
    <property type="match status" value="1"/>
</dbReference>
<evidence type="ECO:0000256" key="7">
    <source>
        <dbReference type="SAM" id="MobiDB-lite"/>
    </source>
</evidence>
<keyword evidence="10" id="KW-1185">Reference proteome</keyword>
<protein>
    <recommendedName>
        <fullName evidence="8">WRKY domain-containing protein</fullName>
    </recommendedName>
</protein>
<evidence type="ECO:0000259" key="8">
    <source>
        <dbReference type="PROSITE" id="PS50811"/>
    </source>
</evidence>
<keyword evidence="5" id="KW-0539">Nucleus</keyword>
<proteinExistence type="inferred from homology"/>
<evidence type="ECO:0000256" key="6">
    <source>
        <dbReference type="ARBA" id="ARBA00060761"/>
    </source>
</evidence>
<dbReference type="EMBL" id="CM029037">
    <property type="protein sequence ID" value="KAG2657622.1"/>
    <property type="molecule type" value="Genomic_DNA"/>
</dbReference>
<evidence type="ECO:0000256" key="2">
    <source>
        <dbReference type="ARBA" id="ARBA00023015"/>
    </source>
</evidence>
<dbReference type="GO" id="GO:0003700">
    <property type="term" value="F:DNA-binding transcription factor activity"/>
    <property type="evidence" value="ECO:0007669"/>
    <property type="project" value="InterPro"/>
</dbReference>
<dbReference type="FunFam" id="2.20.25.80:FF:000007">
    <property type="entry name" value="WRKY transcription factor 22"/>
    <property type="match status" value="1"/>
</dbReference>
<dbReference type="Proteomes" id="UP000823388">
    <property type="component" value="Chromosome 1K"/>
</dbReference>